<dbReference type="PANTHER" id="PTHR21549:SF1">
    <property type="entry name" value="COILED-COIL DOMAIN-CONTAINING PROTEIN 148"/>
    <property type="match status" value="1"/>
</dbReference>
<gene>
    <name evidence="2" type="ORF">EB796_023500</name>
</gene>
<evidence type="ECO:0000313" key="3">
    <source>
        <dbReference type="Proteomes" id="UP000593567"/>
    </source>
</evidence>
<dbReference type="EMBL" id="VXIV02003328">
    <property type="protein sequence ID" value="KAF6018207.1"/>
    <property type="molecule type" value="Genomic_DNA"/>
</dbReference>
<keyword evidence="1" id="KW-0175">Coiled coil</keyword>
<protein>
    <submittedName>
        <fullName evidence="2">CCDC148</fullName>
    </submittedName>
</protein>
<proteinExistence type="predicted"/>
<dbReference type="Proteomes" id="UP000593567">
    <property type="component" value="Unassembled WGS sequence"/>
</dbReference>
<accession>A0A7J7IXF0</accession>
<evidence type="ECO:0000256" key="1">
    <source>
        <dbReference type="ARBA" id="ARBA00023054"/>
    </source>
</evidence>
<reference evidence="2" key="1">
    <citation type="submission" date="2020-06" db="EMBL/GenBank/DDBJ databases">
        <title>Draft genome of Bugula neritina, a colonial animal packing powerful symbionts and potential medicines.</title>
        <authorList>
            <person name="Rayko M."/>
        </authorList>
    </citation>
    <scope>NUCLEOTIDE SEQUENCE [LARGE SCALE GENOMIC DNA]</scope>
    <source>
        <strain evidence="2">Kwan_BN1</strain>
    </source>
</reference>
<sequence length="389" mass="45245">MATGPMLAGVGTDEDKQKLALRLLNGVQSNKYKPVDYEQLKLKAQEMKFKGNNSLVKIKQIEQASKNTKEQSMLKQHKAVWMKELSHLNSLRKRNTADVDLHTRHALEMEDVGHIYDDFEAYGSRLSVEFAEFKQGTVDPIWELRDDLQYWISQMAAQRGVNPDNAGEDLGSPDEIMETILSVQGQQKQVLERLHNEQLSCEQDLSKGILGEITDQQTEVRHPPTGIPNEALQLHCPNDELKMSVLEEFIIIDQKYTDRIDNLDEIYADVICIENGGWEKDDHFQFQAILDQHSFDLHNRRTIYMDRLKKQFPNKSRADLVAHEDWVIRARNFHRQKRSLVNDWYRDRKELLDKAKAVFYEAQAEYELQWLRLKEANSSRNCATSSTTR</sequence>
<dbReference type="OrthoDB" id="448087at2759"/>
<name>A0A7J7IXF0_BUGNE</name>
<evidence type="ECO:0000313" key="2">
    <source>
        <dbReference type="EMBL" id="KAF6018207.1"/>
    </source>
</evidence>
<organism evidence="2 3">
    <name type="scientific">Bugula neritina</name>
    <name type="common">Brown bryozoan</name>
    <name type="synonym">Sertularia neritina</name>
    <dbReference type="NCBI Taxonomy" id="10212"/>
    <lineage>
        <taxon>Eukaryota</taxon>
        <taxon>Metazoa</taxon>
        <taxon>Spiralia</taxon>
        <taxon>Lophotrochozoa</taxon>
        <taxon>Bryozoa</taxon>
        <taxon>Gymnolaemata</taxon>
        <taxon>Cheilostomatida</taxon>
        <taxon>Flustrina</taxon>
        <taxon>Buguloidea</taxon>
        <taxon>Bugulidae</taxon>
        <taxon>Bugula</taxon>
    </lineage>
</organism>
<dbReference type="AlphaFoldDB" id="A0A7J7IXF0"/>
<dbReference type="PANTHER" id="PTHR21549">
    <property type="entry name" value="MUTATED IN BLADDER CANCER 1"/>
    <property type="match status" value="1"/>
</dbReference>
<keyword evidence="3" id="KW-1185">Reference proteome</keyword>
<comment type="caution">
    <text evidence="2">The sequence shown here is derived from an EMBL/GenBank/DDBJ whole genome shotgun (WGS) entry which is preliminary data.</text>
</comment>
<dbReference type="InterPro" id="IPR039902">
    <property type="entry name" value="CCDC148/CCDC112"/>
</dbReference>